<dbReference type="GO" id="GO:0009394">
    <property type="term" value="P:2'-deoxyribonucleotide metabolic process"/>
    <property type="evidence" value="ECO:0007669"/>
    <property type="project" value="InterPro"/>
</dbReference>
<sequence>MQTIETKKFIFHFSVLAGILANMQLSHFGALPDQLIEGLINGGSIIGADKNHISPASLDLTITDEIYTIRGLMLPKPGEKIRDLLTLMEAKRASLSEPLACGGLYLAKLNESLALPREVYGYCNPKSSTGRLDMHVRVLADGVPRFDSVTPKGFSGELWVAIIPQSFSVQIHDKTPLTQLRLFTADTRFSNLDLEIAMKNGLVFEYKTEKQLSYSDLVTNDQDGTVVLTALVEEGLCGYECIAKPEQVLDIAKVGSYEPADFFMPLTIEDGALRLQRDKFYILSGAESVRIPPTLASEMVPMDERSGDFRSHYAGFLDPGWGYGQNGEGKGRPFTLEVRPFENLVVRSGQPIAKIRFERMSEIPDIHYDVKRSNYLIQSGPKLGKQFKPL</sequence>
<evidence type="ECO:0008006" key="5">
    <source>
        <dbReference type="Google" id="ProtNLM"/>
    </source>
</evidence>
<feature type="domain" description="2'-deoxycytidine 5'-triphosphate deaminase C-terminal" evidence="2">
    <location>
        <begin position="222"/>
        <end position="387"/>
    </location>
</feature>
<feature type="domain" description="2'-deoxycytidine 5'-triphosphate deaminase N-terminal" evidence="1">
    <location>
        <begin position="29"/>
        <end position="184"/>
    </location>
</feature>
<dbReference type="EMBL" id="MFMT01000040">
    <property type="protein sequence ID" value="OGG87820.1"/>
    <property type="molecule type" value="Genomic_DNA"/>
</dbReference>
<evidence type="ECO:0000313" key="3">
    <source>
        <dbReference type="EMBL" id="OGG87820.1"/>
    </source>
</evidence>
<dbReference type="PANTHER" id="PTHR42680">
    <property type="entry name" value="DCTP DEAMINASE"/>
    <property type="match status" value="1"/>
</dbReference>
<dbReference type="InterPro" id="IPR010550">
    <property type="entry name" value="DCD_N"/>
</dbReference>
<dbReference type="Gene3D" id="2.70.40.10">
    <property type="match status" value="2"/>
</dbReference>
<name>A0A1F6FPN2_9BACT</name>
<reference evidence="3 4" key="1">
    <citation type="journal article" date="2016" name="Nat. Commun.">
        <title>Thousands of microbial genomes shed light on interconnected biogeochemical processes in an aquifer system.</title>
        <authorList>
            <person name="Anantharaman K."/>
            <person name="Brown C.T."/>
            <person name="Hug L.A."/>
            <person name="Sharon I."/>
            <person name="Castelle C.J."/>
            <person name="Probst A.J."/>
            <person name="Thomas B.C."/>
            <person name="Singh A."/>
            <person name="Wilkins M.J."/>
            <person name="Karaoz U."/>
            <person name="Brodie E.L."/>
            <person name="Williams K.H."/>
            <person name="Hubbard S.S."/>
            <person name="Banfield J.F."/>
        </authorList>
    </citation>
    <scope>NUCLEOTIDE SEQUENCE [LARGE SCALE GENOMIC DNA]</scope>
</reference>
<dbReference type="GO" id="GO:0008829">
    <property type="term" value="F:dCTP deaminase activity"/>
    <property type="evidence" value="ECO:0007669"/>
    <property type="project" value="InterPro"/>
</dbReference>
<dbReference type="Proteomes" id="UP000179230">
    <property type="component" value="Unassembled WGS sequence"/>
</dbReference>
<dbReference type="InterPro" id="IPR053811">
    <property type="entry name" value="DCD_C"/>
</dbReference>
<proteinExistence type="predicted"/>
<dbReference type="AlphaFoldDB" id="A0A1F6FPN2"/>
<dbReference type="SUPFAM" id="SSF51283">
    <property type="entry name" value="dUTPase-like"/>
    <property type="match status" value="2"/>
</dbReference>
<organism evidence="3 4">
    <name type="scientific">Candidatus Kaiserbacteria bacterium RIFOXYD1_FULL_42_15</name>
    <dbReference type="NCBI Taxonomy" id="1798532"/>
    <lineage>
        <taxon>Bacteria</taxon>
        <taxon>Candidatus Kaiseribacteriota</taxon>
    </lineage>
</organism>
<dbReference type="GO" id="GO:0015949">
    <property type="term" value="P:nucleobase-containing small molecule interconversion"/>
    <property type="evidence" value="ECO:0007669"/>
    <property type="project" value="TreeGrafter"/>
</dbReference>
<dbReference type="InterPro" id="IPR036157">
    <property type="entry name" value="dUTPase-like_sf"/>
</dbReference>
<comment type="caution">
    <text evidence="3">The sequence shown here is derived from an EMBL/GenBank/DDBJ whole genome shotgun (WGS) entry which is preliminary data.</text>
</comment>
<dbReference type="PANTHER" id="PTHR42680:SF3">
    <property type="entry name" value="DCTP DEAMINASE"/>
    <property type="match status" value="1"/>
</dbReference>
<protein>
    <recommendedName>
        <fullName evidence="5">2'-deoxycytidine 5'-triphosphate deaminase</fullName>
    </recommendedName>
</protein>
<evidence type="ECO:0000259" key="2">
    <source>
        <dbReference type="Pfam" id="PF22569"/>
    </source>
</evidence>
<evidence type="ECO:0000259" key="1">
    <source>
        <dbReference type="Pfam" id="PF06559"/>
    </source>
</evidence>
<accession>A0A1F6FPN2</accession>
<dbReference type="Pfam" id="PF06559">
    <property type="entry name" value="DCD_N"/>
    <property type="match status" value="1"/>
</dbReference>
<evidence type="ECO:0000313" key="4">
    <source>
        <dbReference type="Proteomes" id="UP000179230"/>
    </source>
</evidence>
<gene>
    <name evidence="3" type="ORF">A2592_02430</name>
</gene>
<dbReference type="Pfam" id="PF22569">
    <property type="entry name" value="DCD_C"/>
    <property type="match status" value="1"/>
</dbReference>